<dbReference type="EMBL" id="CM029048">
    <property type="protein sequence ID" value="KAG2576897.1"/>
    <property type="molecule type" value="Genomic_DNA"/>
</dbReference>
<dbReference type="PANTHER" id="PTHR47958">
    <property type="entry name" value="ATP-DEPENDENT RNA HELICASE DBP3"/>
    <property type="match status" value="1"/>
</dbReference>
<dbReference type="Pfam" id="PF23469">
    <property type="entry name" value="KH_12"/>
    <property type="match status" value="1"/>
</dbReference>
<protein>
    <recommendedName>
        <fullName evidence="1">RNA helicase</fullName>
        <ecNumber evidence="1">3.6.4.13</ecNumber>
    </recommendedName>
</protein>
<dbReference type="GO" id="GO:0005524">
    <property type="term" value="F:ATP binding"/>
    <property type="evidence" value="ECO:0007669"/>
    <property type="project" value="UniProtKB-KW"/>
</dbReference>
<dbReference type="EC" id="3.6.4.13" evidence="1"/>
<dbReference type="InterPro" id="IPR056149">
    <property type="entry name" value="PRP5/DDX46/KHDC4_KH"/>
</dbReference>
<evidence type="ECO:0000256" key="1">
    <source>
        <dbReference type="ARBA" id="ARBA00012552"/>
    </source>
</evidence>
<keyword evidence="14" id="KW-1185">Reference proteome</keyword>
<dbReference type="InterPro" id="IPR014001">
    <property type="entry name" value="Helicase_ATP-bd"/>
</dbReference>
<dbReference type="SMART" id="SM00490">
    <property type="entry name" value="HELICc"/>
    <property type="match status" value="1"/>
</dbReference>
<feature type="compositionally biased region" description="Basic residues" evidence="9">
    <location>
        <begin position="134"/>
        <end position="146"/>
    </location>
</feature>
<dbReference type="PROSITE" id="PS51195">
    <property type="entry name" value="Q_MOTIF"/>
    <property type="match status" value="1"/>
</dbReference>
<feature type="compositionally biased region" description="Gly residues" evidence="9">
    <location>
        <begin position="271"/>
        <end position="281"/>
    </location>
</feature>
<feature type="region of interest" description="Disordered" evidence="9">
    <location>
        <begin position="318"/>
        <end position="374"/>
    </location>
</feature>
<dbReference type="Pfam" id="PF00271">
    <property type="entry name" value="Helicase_C"/>
    <property type="match status" value="1"/>
</dbReference>
<feature type="compositionally biased region" description="Acidic residues" evidence="9">
    <location>
        <begin position="871"/>
        <end position="880"/>
    </location>
</feature>
<dbReference type="CDD" id="cd22475">
    <property type="entry name" value="KH-I_AtRH42_like"/>
    <property type="match status" value="1"/>
</dbReference>
<evidence type="ECO:0000256" key="8">
    <source>
        <dbReference type="PROSITE-ProRule" id="PRU00552"/>
    </source>
</evidence>
<dbReference type="EMBL" id="CM029048">
    <property type="protein sequence ID" value="KAG2576896.1"/>
    <property type="molecule type" value="Genomic_DNA"/>
</dbReference>
<comment type="caution">
    <text evidence="13">The sequence shown here is derived from an EMBL/GenBank/DDBJ whole genome shotgun (WGS) entry which is preliminary data.</text>
</comment>
<evidence type="ECO:0000256" key="7">
    <source>
        <dbReference type="ARBA" id="ARBA00038511"/>
    </source>
</evidence>
<reference evidence="13" key="1">
    <citation type="submission" date="2020-05" db="EMBL/GenBank/DDBJ databases">
        <title>WGS assembly of Panicum virgatum.</title>
        <authorList>
            <person name="Lovell J.T."/>
            <person name="Jenkins J."/>
            <person name="Shu S."/>
            <person name="Juenger T.E."/>
            <person name="Schmutz J."/>
        </authorList>
    </citation>
    <scope>NUCLEOTIDE SEQUENCE</scope>
    <source>
        <strain evidence="13">AP13</strain>
    </source>
</reference>
<dbReference type="InterPro" id="IPR000629">
    <property type="entry name" value="RNA-helicase_DEAD-box_CS"/>
</dbReference>
<feature type="compositionally biased region" description="Basic and acidic residues" evidence="9">
    <location>
        <begin position="35"/>
        <end position="123"/>
    </location>
</feature>
<gene>
    <name evidence="13" type="ORF">PVAP13_6NG064000</name>
</gene>
<evidence type="ECO:0000313" key="13">
    <source>
        <dbReference type="EMBL" id="KAG2576896.1"/>
    </source>
</evidence>
<evidence type="ECO:0000256" key="5">
    <source>
        <dbReference type="ARBA" id="ARBA00022840"/>
    </source>
</evidence>
<dbReference type="PROSITE" id="PS51194">
    <property type="entry name" value="HELICASE_CTER"/>
    <property type="match status" value="1"/>
</dbReference>
<keyword evidence="6" id="KW-0694">RNA-binding</keyword>
<keyword evidence="2" id="KW-0547">Nucleotide-binding</keyword>
<feature type="domain" description="DEAD-box RNA helicase Q" evidence="12">
    <location>
        <begin position="440"/>
        <end position="468"/>
    </location>
</feature>
<evidence type="ECO:0000259" key="12">
    <source>
        <dbReference type="PROSITE" id="PS51195"/>
    </source>
</evidence>
<evidence type="ECO:0000256" key="6">
    <source>
        <dbReference type="ARBA" id="ARBA00022884"/>
    </source>
</evidence>
<feature type="compositionally biased region" description="Basic and acidic residues" evidence="9">
    <location>
        <begin position="229"/>
        <end position="239"/>
    </location>
</feature>
<evidence type="ECO:0000256" key="4">
    <source>
        <dbReference type="ARBA" id="ARBA00022806"/>
    </source>
</evidence>
<evidence type="ECO:0000256" key="2">
    <source>
        <dbReference type="ARBA" id="ARBA00022741"/>
    </source>
</evidence>
<feature type="domain" description="Helicase ATP-binding" evidence="10">
    <location>
        <begin position="471"/>
        <end position="649"/>
    </location>
</feature>
<dbReference type="GO" id="GO:0016787">
    <property type="term" value="F:hydrolase activity"/>
    <property type="evidence" value="ECO:0007669"/>
    <property type="project" value="UniProtKB-KW"/>
</dbReference>
<dbReference type="GO" id="GO:0003724">
    <property type="term" value="F:RNA helicase activity"/>
    <property type="evidence" value="ECO:0007669"/>
    <property type="project" value="UniProtKB-EC"/>
</dbReference>
<dbReference type="CDD" id="cd18787">
    <property type="entry name" value="SF2_C_DEAD"/>
    <property type="match status" value="1"/>
</dbReference>
<feature type="region of interest" description="Disordered" evidence="9">
    <location>
        <begin position="1"/>
        <end position="286"/>
    </location>
</feature>
<evidence type="ECO:0000259" key="10">
    <source>
        <dbReference type="PROSITE" id="PS51192"/>
    </source>
</evidence>
<evidence type="ECO:0000259" key="11">
    <source>
        <dbReference type="PROSITE" id="PS51194"/>
    </source>
</evidence>
<dbReference type="GO" id="GO:0003723">
    <property type="term" value="F:RNA binding"/>
    <property type="evidence" value="ECO:0007669"/>
    <property type="project" value="UniProtKB-KW"/>
</dbReference>
<feature type="compositionally biased region" description="Basic and acidic residues" evidence="9">
    <location>
        <begin position="18"/>
        <end position="28"/>
    </location>
</feature>
<dbReference type="Gene3D" id="3.40.50.300">
    <property type="entry name" value="P-loop containing nucleotide triphosphate hydrolases"/>
    <property type="match status" value="2"/>
</dbReference>
<feature type="compositionally biased region" description="Basic and acidic residues" evidence="9">
    <location>
        <begin position="174"/>
        <end position="208"/>
    </location>
</feature>
<organism evidence="13 14">
    <name type="scientific">Panicum virgatum</name>
    <name type="common">Blackwell switchgrass</name>
    <dbReference type="NCBI Taxonomy" id="38727"/>
    <lineage>
        <taxon>Eukaryota</taxon>
        <taxon>Viridiplantae</taxon>
        <taxon>Streptophyta</taxon>
        <taxon>Embryophyta</taxon>
        <taxon>Tracheophyta</taxon>
        <taxon>Spermatophyta</taxon>
        <taxon>Magnoliopsida</taxon>
        <taxon>Liliopsida</taxon>
        <taxon>Poales</taxon>
        <taxon>Poaceae</taxon>
        <taxon>PACMAD clade</taxon>
        <taxon>Panicoideae</taxon>
        <taxon>Panicodae</taxon>
        <taxon>Paniceae</taxon>
        <taxon>Panicinae</taxon>
        <taxon>Panicum</taxon>
        <taxon>Panicum sect. Hiantes</taxon>
    </lineage>
</organism>
<feature type="compositionally biased region" description="Basic and acidic residues" evidence="9">
    <location>
        <begin position="1"/>
        <end position="10"/>
    </location>
</feature>
<keyword evidence="3" id="KW-0378">Hydrolase</keyword>
<feature type="compositionally biased region" description="Basic and acidic residues" evidence="9">
    <location>
        <begin position="147"/>
        <end position="159"/>
    </location>
</feature>
<evidence type="ECO:0000256" key="3">
    <source>
        <dbReference type="ARBA" id="ARBA00022801"/>
    </source>
</evidence>
<evidence type="ECO:0000313" key="14">
    <source>
        <dbReference type="Proteomes" id="UP000823388"/>
    </source>
</evidence>
<evidence type="ECO:0000256" key="9">
    <source>
        <dbReference type="SAM" id="MobiDB-lite"/>
    </source>
</evidence>
<comment type="similarity">
    <text evidence="7">Belongs to the DEAD box helicase family. DDX46/PRP5 subfamily.</text>
</comment>
<dbReference type="OrthoDB" id="196131at2759"/>
<name>A0A8T0QUS3_PANVG</name>
<dbReference type="InterPro" id="IPR011545">
    <property type="entry name" value="DEAD/DEAH_box_helicase_dom"/>
</dbReference>
<feature type="short sequence motif" description="Q motif" evidence="8">
    <location>
        <begin position="440"/>
        <end position="468"/>
    </location>
</feature>
<dbReference type="PROSITE" id="PS00039">
    <property type="entry name" value="DEAD_ATP_HELICASE"/>
    <property type="match status" value="1"/>
</dbReference>
<feature type="domain" description="Helicase C-terminal" evidence="11">
    <location>
        <begin position="660"/>
        <end position="821"/>
    </location>
</feature>
<dbReference type="SUPFAM" id="SSF52540">
    <property type="entry name" value="P-loop containing nucleoside triphosphate hydrolases"/>
    <property type="match status" value="2"/>
</dbReference>
<feature type="compositionally biased region" description="Acidic residues" evidence="9">
    <location>
        <begin position="240"/>
        <end position="250"/>
    </location>
</feature>
<feature type="region of interest" description="Disordered" evidence="9">
    <location>
        <begin position="832"/>
        <end position="884"/>
    </location>
</feature>
<dbReference type="InterPro" id="IPR001650">
    <property type="entry name" value="Helicase_C-like"/>
</dbReference>
<dbReference type="CDD" id="cd17953">
    <property type="entry name" value="DEADc_DDX46"/>
    <property type="match status" value="1"/>
</dbReference>
<dbReference type="SMART" id="SM00487">
    <property type="entry name" value="DEXDc"/>
    <property type="match status" value="1"/>
</dbReference>
<dbReference type="PROSITE" id="PS51192">
    <property type="entry name" value="HELICASE_ATP_BIND_1"/>
    <property type="match status" value="1"/>
</dbReference>
<dbReference type="FunFam" id="3.40.50.300:FF:000079">
    <property type="entry name" value="probable ATP-dependent RNA helicase DDX17"/>
    <property type="match status" value="1"/>
</dbReference>
<proteinExistence type="inferred from homology"/>
<dbReference type="EMBL" id="CM029048">
    <property type="protein sequence ID" value="KAG2576899.1"/>
    <property type="molecule type" value="Genomic_DNA"/>
</dbReference>
<dbReference type="Pfam" id="PF00270">
    <property type="entry name" value="DEAD"/>
    <property type="match status" value="1"/>
</dbReference>
<keyword evidence="5" id="KW-0067">ATP-binding</keyword>
<feature type="compositionally biased region" description="Basic and acidic residues" evidence="9">
    <location>
        <begin position="320"/>
        <end position="329"/>
    </location>
</feature>
<dbReference type="InterPro" id="IPR027417">
    <property type="entry name" value="P-loop_NTPase"/>
</dbReference>
<dbReference type="EMBL" id="CM029048">
    <property type="protein sequence ID" value="KAG2576898.1"/>
    <property type="molecule type" value="Genomic_DNA"/>
</dbReference>
<feature type="compositionally biased region" description="Acidic residues" evidence="9">
    <location>
        <begin position="351"/>
        <end position="374"/>
    </location>
</feature>
<dbReference type="AlphaFoldDB" id="A0A8T0QUS3"/>
<sequence>MGSGDDERSSSKHHHRDKDKDRERERSSSRHHRDKDRDRERERSSSRHHREDGDRDRERNRHREKDRDREERKEREREERKAREREEREKERAREEKEKERARRREERDREERDRSSRRRGDADGEDEEDRDRDRKRRRRSSHHHHRDAEPEAAPPREEEAVDDEEAERRRQRKKEEDMEAEQQRLDDEMERRRRRVKEWQEKRREQQQQEQDGGGAGGASAAATAEADGAKEGKKWTLDGEESDEEGDNEGGKKAVENGGSGDMDVDLPNGGGDANGGAGMEEDEIDPLDAFMNSMVLPEVAKLESAAAVVDTAPAAGVDDKNGKSAKDAVSNGDKKGPRRAVGRIMQGDDSESDYDDGDDEGAGEEDEDDEEFIKRVKKTKAEKLAIVDHSKIDYQPFRKNFYIEVKDITRMTSEEVVAYRKELELKVHGKDVPKPIKTWVQSGMTSKLLDTIKKLGFEKPMPIQAQALPIIMSGRDCIGIAKTGSGKTLAFVLPMLRHVKDQPPVVPGDGPIGLIMAPTRELVVQIHSDIKKFSKVLGINCVAIYGGSGVAQQISELKRGAEIVVCTPGRMIDILCTSSGKITNLRRVTFLVMDEADRMFDMGFEPQITRIVQNTRPDRQTVLFSATFPRQVEILARKVLTKPVEIQVGGRSVVNKDITQLVEVRPDNERFFRLLELLGEWYDKGKILVFVHSQDKCDSLLKDLFQHGYPCLSLHGGKDQTDRESTIADFKSNVCSLLIATSVAARGLDVKELELVVNYDVPNHYEDYVHRVGRTGRAGRKGFAVTFISEEEERYAPDLVKALELSQQAVPEDLKALADRFMVKVKQGTEQAHGTGYGGSGFKFNEEEDEARKTAKKAQAREYGYEEDKSDSDSDEEGGVRKAGGDLAAQAIANAHAAAALVANKAASNANQQVPGTASVPLIPLLAATNQQNDEATARALQAAMNLQQNLARIQAHAVPEHYEAELEINDFPQNARWKITHKETLTPIQDWTGAAITTRGTYIPQGKIVGANERKLYLFIEGPTESSVKKAKAELKRVLEDCANQALNLPGSAQTGKYSVI</sequence>
<accession>A0A8T0QUS3</accession>
<keyword evidence="4" id="KW-0347">Helicase</keyword>
<dbReference type="InterPro" id="IPR014014">
    <property type="entry name" value="RNA_helicase_DEAD_Q_motif"/>
</dbReference>
<dbReference type="Proteomes" id="UP000823388">
    <property type="component" value="Chromosome 6N"/>
</dbReference>